<dbReference type="Proteomes" id="UP000233293">
    <property type="component" value="Unassembled WGS sequence"/>
</dbReference>
<dbReference type="EMBL" id="PIUM01000056">
    <property type="protein sequence ID" value="PKU21491.1"/>
    <property type="molecule type" value="Genomic_DNA"/>
</dbReference>
<name>A0A2N3PM61_9PROT</name>
<comment type="caution">
    <text evidence="1">The sequence shown here is derived from an EMBL/GenBank/DDBJ whole genome shotgun (WGS) entry which is preliminary data.</text>
</comment>
<gene>
    <name evidence="1" type="ORF">CWS72_26545</name>
</gene>
<organism evidence="1 2">
    <name type="scientific">Telmatospirillum siberiense</name>
    <dbReference type="NCBI Taxonomy" id="382514"/>
    <lineage>
        <taxon>Bacteria</taxon>
        <taxon>Pseudomonadati</taxon>
        <taxon>Pseudomonadota</taxon>
        <taxon>Alphaproteobacteria</taxon>
        <taxon>Rhodospirillales</taxon>
        <taxon>Rhodospirillaceae</taxon>
        <taxon>Telmatospirillum</taxon>
    </lineage>
</organism>
<evidence type="ECO:0000313" key="2">
    <source>
        <dbReference type="Proteomes" id="UP000233293"/>
    </source>
</evidence>
<protein>
    <submittedName>
        <fullName evidence="1">Uncharacterized protein</fullName>
    </submittedName>
</protein>
<proteinExistence type="predicted"/>
<evidence type="ECO:0000313" key="1">
    <source>
        <dbReference type="EMBL" id="PKU21491.1"/>
    </source>
</evidence>
<dbReference type="RefSeq" id="WP_101253681.1">
    <property type="nucleotide sequence ID" value="NZ_PIUM01000056.1"/>
</dbReference>
<reference evidence="2" key="1">
    <citation type="submission" date="2017-12" db="EMBL/GenBank/DDBJ databases">
        <title>Draft genome sequence of Telmatospirillum siberiense 26-4b1T, an acidotolerant peatland alphaproteobacterium potentially involved in sulfur cycling.</title>
        <authorList>
            <person name="Hausmann B."/>
            <person name="Pjevac P."/>
            <person name="Schreck K."/>
            <person name="Herbold C.W."/>
            <person name="Daims H."/>
            <person name="Wagner M."/>
            <person name="Pester M."/>
            <person name="Loy A."/>
        </authorList>
    </citation>
    <scope>NUCLEOTIDE SEQUENCE [LARGE SCALE GENOMIC DNA]</scope>
    <source>
        <strain evidence="2">26-4b1</strain>
    </source>
</reference>
<keyword evidence="2" id="KW-1185">Reference proteome</keyword>
<accession>A0A2N3PM61</accession>
<sequence>MSAEADGLRLYMSRPVWNGRPTTLDAKIFFRIVYGAAAGYMSLRYGGEVFVRDDHAREALGLETPLLERIQYNDGTTLVYALELQDGEIERSPWTPADSPHGIGEFVIANTHFFRTWRVQVPQMGLFIKG</sequence>
<dbReference type="AlphaFoldDB" id="A0A2N3PM61"/>